<dbReference type="GeneID" id="93002002"/>
<dbReference type="InterPro" id="IPR000421">
    <property type="entry name" value="FA58C"/>
</dbReference>
<dbReference type="HOGENOM" id="CLU_349069_0_0_9"/>
<dbReference type="eggNOG" id="COG3669">
    <property type="taxonomic scope" value="Bacteria"/>
</dbReference>
<sequence>MIKFDKKKKNNITIVNIYNFIRKTVYPSGEFVEDDFQTVVREIELIKQYGFPATYALKHDALMDERFVNLIKESIDEYDEVGAWFEITEELAKKAGVKWKGETPIDDHVHRGYSLGYSPEDRFKMADVYMDDFKCIFGYYPKTVGSWVIDIRTLTYLKEKYGVIGGAICRDQIGTDGFTLWGGYFNQAYYPSKLNEYIPAQREEMQLDLPLFRLLGPDPIYNFEEGLREELKGVHTLEPAWIIGQNKEWVHWFFECLNEEETLGFSYAQVGQENTFLWNTMYKGYEVQIEHIFNLQKEKKLRVETLAESALWYKKKYKLTPPTTFGAKKDWNTYNMKTLWYNSRFYRSSFLFENNVLSIRDIHLFNENYESRYYDNYLDDNESVFDALPLMRPHYWKNEIDERPEISFVKLKRIGVYEKIKGDTIDFKGINEDKCKITWDLNHEESIKILCYEDKISIKFNVKDSKECMLCINTLPVLQELNLNTILCKHNDFKYKISLIKGEFSVDEEYKILIIPEAGEILLDLNTICEKPKEKEFFTDEYLKNREEIDGYVPEYKRYKKGSKVKLRAFRPIVNIDTLLMNKPFSQEILLGKRDKKGEIRYTLDGSEPNEKSLLYEEPIVVNDRAFIKAKVFKEGYKPSNTVESRIYVTLPIANIKGLTKPTDHYMYNKRGVYDLIDGEKGSLHYTDGKWLGYTEDMEVIVDLGEVKEIKEIMVGFLQDTRAWIYYPKFVEFYSSLDGEEFTLLTMEEKDKNEKREEVGKKDITSQREIKTRYIKIFAKNEEVCPAWSIMPGEGPTFMFVDQVTVI</sequence>
<accession>A0A0H2YQ00</accession>
<dbReference type="KEGG" id="cpf:CPF_1712"/>
<evidence type="ECO:0000259" key="2">
    <source>
        <dbReference type="Pfam" id="PF00754"/>
    </source>
</evidence>
<evidence type="ECO:0000313" key="3">
    <source>
        <dbReference type="EMBL" id="ABG82416.1"/>
    </source>
</evidence>
<proteinExistence type="predicted"/>
<keyword evidence="1" id="KW-0326">Glycosidase</keyword>
<dbReference type="SUPFAM" id="SSF49785">
    <property type="entry name" value="Galactose-binding domain-like"/>
    <property type="match status" value="1"/>
</dbReference>
<dbReference type="Pfam" id="PF13287">
    <property type="entry name" value="Fn3_assoc"/>
    <property type="match status" value="1"/>
</dbReference>
<dbReference type="InterPro" id="IPR026876">
    <property type="entry name" value="Fn3_assoc_repeat"/>
</dbReference>
<dbReference type="Gene3D" id="3.20.20.510">
    <property type="entry name" value="Uncharacterised protein PF12979, DUF3863"/>
    <property type="match status" value="1"/>
</dbReference>
<dbReference type="EMBL" id="CP000246">
    <property type="protein sequence ID" value="ABG82416.1"/>
    <property type="molecule type" value="Genomic_DNA"/>
</dbReference>
<dbReference type="InterPro" id="IPR008979">
    <property type="entry name" value="Galactose-bd-like_sf"/>
</dbReference>
<dbReference type="GO" id="GO:0016798">
    <property type="term" value="F:hydrolase activity, acting on glycosyl bonds"/>
    <property type="evidence" value="ECO:0007669"/>
    <property type="project" value="UniProtKB-KW"/>
</dbReference>
<evidence type="ECO:0000256" key="1">
    <source>
        <dbReference type="ARBA" id="ARBA00023295"/>
    </source>
</evidence>
<dbReference type="Gene3D" id="2.60.120.260">
    <property type="entry name" value="Galactose-binding domain-like"/>
    <property type="match status" value="1"/>
</dbReference>
<evidence type="ECO:0000313" key="4">
    <source>
        <dbReference type="Proteomes" id="UP000001823"/>
    </source>
</evidence>
<feature type="domain" description="F5/8 type C" evidence="2">
    <location>
        <begin position="676"/>
        <end position="781"/>
    </location>
</feature>
<keyword evidence="4" id="KW-1185">Reference proteome</keyword>
<dbReference type="Pfam" id="PF00754">
    <property type="entry name" value="F5_F8_type_C"/>
    <property type="match status" value="1"/>
</dbReference>
<organism evidence="3 4">
    <name type="scientific">Clostridium perfringens (strain ATCC 13124 / DSM 756 / JCM 1290 / NCIMB 6125 / NCTC 8237 / Type A)</name>
    <dbReference type="NCBI Taxonomy" id="195103"/>
    <lineage>
        <taxon>Bacteria</taxon>
        <taxon>Bacillati</taxon>
        <taxon>Bacillota</taxon>
        <taxon>Clostridia</taxon>
        <taxon>Eubacteriales</taxon>
        <taxon>Clostridiaceae</taxon>
        <taxon>Clostridium</taxon>
    </lineage>
</organism>
<dbReference type="STRING" id="195103.CPF_1712"/>
<dbReference type="Proteomes" id="UP000001823">
    <property type="component" value="Chromosome"/>
</dbReference>
<keyword evidence="1" id="KW-0378">Hydrolase</keyword>
<gene>
    <name evidence="3" type="ordered locus">CPF_1712</name>
</gene>
<protein>
    <recommendedName>
        <fullName evidence="2">F5/8 type C domain-containing protein</fullName>
    </recommendedName>
</protein>
<dbReference type="RefSeq" id="WP_011590852.1">
    <property type="nucleotide sequence ID" value="NC_008261.1"/>
</dbReference>
<dbReference type="AlphaFoldDB" id="A0A0H2YQ00"/>
<dbReference type="PaxDb" id="195103-CPF_1712"/>
<name>A0A0H2YQ00_CLOP1</name>
<reference evidence="3 4" key="1">
    <citation type="journal article" date="2006" name="Genome Res.">
        <title>Skewed genomic variability in strains of the toxigenic bacterial pathogen, Clostridium perfringens.</title>
        <authorList>
            <person name="Myers G.S."/>
            <person name="Rasko D.A."/>
            <person name="Cheung J.K."/>
            <person name="Ravel J."/>
            <person name="Seshadri R."/>
            <person name="Deboy R.T."/>
            <person name="Ren Q."/>
            <person name="Varga J."/>
            <person name="Awad M.M."/>
            <person name="Brinkac L.M."/>
            <person name="Daugherty S.C."/>
            <person name="Haft D.H."/>
            <person name="Dodson R.J."/>
            <person name="Madupu R."/>
            <person name="Nelson W.C."/>
            <person name="Rosovitz M.J."/>
            <person name="Sullivan S.A."/>
            <person name="Khouri H."/>
            <person name="Dimitrov G.I."/>
            <person name="Watkins K.L."/>
            <person name="Mulligan S."/>
            <person name="Benton J."/>
            <person name="Radune D."/>
            <person name="Fisher D.J."/>
            <person name="Atkins H.S."/>
            <person name="Hiscox T."/>
            <person name="Jost B.H."/>
            <person name="Billington S.J."/>
            <person name="Songer J.G."/>
            <person name="McClane B.A."/>
            <person name="Titball R.W."/>
            <person name="Rood J.I."/>
            <person name="Melville S.B."/>
            <person name="Paulsen I.T."/>
        </authorList>
    </citation>
    <scope>NUCLEOTIDE SEQUENCE [LARGE SCALE GENOMIC DNA]</scope>
    <source>
        <strain evidence="4">ATCC 13124 / DSM 756 / JCM 1290 / NCIMB 6125 / NCTC 8237 / S 107 / Type A</strain>
    </source>
</reference>